<dbReference type="EMBL" id="FOCF01000001">
    <property type="protein sequence ID" value="SEM63084.1"/>
    <property type="molecule type" value="Genomic_DNA"/>
</dbReference>
<dbReference type="AlphaFoldDB" id="A0A1H7ZZE7"/>
<name>A0A1H7ZZE7_9SPHN</name>
<proteinExistence type="predicted"/>
<evidence type="ECO:0000313" key="2">
    <source>
        <dbReference type="Proteomes" id="UP000199206"/>
    </source>
</evidence>
<gene>
    <name evidence="1" type="ORF">SAMN05192583_0897</name>
</gene>
<reference evidence="2" key="1">
    <citation type="submission" date="2016-10" db="EMBL/GenBank/DDBJ databases">
        <authorList>
            <person name="Varghese N."/>
            <person name="Submissions S."/>
        </authorList>
    </citation>
    <scope>NUCLEOTIDE SEQUENCE [LARGE SCALE GENOMIC DNA]</scope>
    <source>
        <strain evidence="2">S6-262</strain>
    </source>
</reference>
<evidence type="ECO:0000313" key="1">
    <source>
        <dbReference type="EMBL" id="SEM63084.1"/>
    </source>
</evidence>
<dbReference type="RefSeq" id="WP_170841822.1">
    <property type="nucleotide sequence ID" value="NZ_FOCF01000001.1"/>
</dbReference>
<keyword evidence="2" id="KW-1185">Reference proteome</keyword>
<protein>
    <submittedName>
        <fullName evidence="1">Uncharacterized protein</fullName>
    </submittedName>
</protein>
<dbReference type="Proteomes" id="UP000199206">
    <property type="component" value="Unassembled WGS sequence"/>
</dbReference>
<dbReference type="STRING" id="1166340.SAMN05192583_0897"/>
<sequence length="57" mass="6332">MIAVIYDPADGRIIQTVRGTERSIALSGPAYIEVPEFRADYDATHQVIDGTLQPRED</sequence>
<accession>A0A1H7ZZE7</accession>
<organism evidence="1 2">
    <name type="scientific">Sphingomonas gellani</name>
    <dbReference type="NCBI Taxonomy" id="1166340"/>
    <lineage>
        <taxon>Bacteria</taxon>
        <taxon>Pseudomonadati</taxon>
        <taxon>Pseudomonadota</taxon>
        <taxon>Alphaproteobacteria</taxon>
        <taxon>Sphingomonadales</taxon>
        <taxon>Sphingomonadaceae</taxon>
        <taxon>Sphingomonas</taxon>
    </lineage>
</organism>